<evidence type="ECO:0000313" key="1">
    <source>
        <dbReference type="EMBL" id="GBP17553.1"/>
    </source>
</evidence>
<protein>
    <submittedName>
        <fullName evidence="1">Uncharacterized protein</fullName>
    </submittedName>
</protein>
<reference evidence="1 2" key="1">
    <citation type="journal article" date="2019" name="Commun. Biol.">
        <title>The bagworm genome reveals a unique fibroin gene that provides high tensile strength.</title>
        <authorList>
            <person name="Kono N."/>
            <person name="Nakamura H."/>
            <person name="Ohtoshi R."/>
            <person name="Tomita M."/>
            <person name="Numata K."/>
            <person name="Arakawa K."/>
        </authorList>
    </citation>
    <scope>NUCLEOTIDE SEQUENCE [LARGE SCALE GENOMIC DNA]</scope>
</reference>
<proteinExistence type="predicted"/>
<keyword evidence="2" id="KW-1185">Reference proteome</keyword>
<comment type="caution">
    <text evidence="1">The sequence shown here is derived from an EMBL/GenBank/DDBJ whole genome shotgun (WGS) entry which is preliminary data.</text>
</comment>
<evidence type="ECO:0000313" key="2">
    <source>
        <dbReference type="Proteomes" id="UP000299102"/>
    </source>
</evidence>
<dbReference type="Proteomes" id="UP000299102">
    <property type="component" value="Unassembled WGS sequence"/>
</dbReference>
<dbReference type="EMBL" id="BGZK01000088">
    <property type="protein sequence ID" value="GBP17553.1"/>
    <property type="molecule type" value="Genomic_DNA"/>
</dbReference>
<dbReference type="OrthoDB" id="6630571at2759"/>
<organism evidence="1 2">
    <name type="scientific">Eumeta variegata</name>
    <name type="common">Bagworm moth</name>
    <name type="synonym">Eumeta japonica</name>
    <dbReference type="NCBI Taxonomy" id="151549"/>
    <lineage>
        <taxon>Eukaryota</taxon>
        <taxon>Metazoa</taxon>
        <taxon>Ecdysozoa</taxon>
        <taxon>Arthropoda</taxon>
        <taxon>Hexapoda</taxon>
        <taxon>Insecta</taxon>
        <taxon>Pterygota</taxon>
        <taxon>Neoptera</taxon>
        <taxon>Endopterygota</taxon>
        <taxon>Lepidoptera</taxon>
        <taxon>Glossata</taxon>
        <taxon>Ditrysia</taxon>
        <taxon>Tineoidea</taxon>
        <taxon>Psychidae</taxon>
        <taxon>Oiketicinae</taxon>
        <taxon>Eumeta</taxon>
    </lineage>
</organism>
<accession>A0A4C1TU59</accession>
<dbReference type="AlphaFoldDB" id="A0A4C1TU59"/>
<gene>
    <name evidence="1" type="ORF">EVAR_12263_1</name>
</gene>
<name>A0A4C1TU59_EUMVA</name>
<sequence length="80" mass="8999">MCKLYQKQFVSNGAAAETKMKQEYLARSGTSLEDQAQQYIVDRLWNFATSRSLRYRLTDNAELAISGVQEKDGSLGVGMM</sequence>